<keyword evidence="3" id="KW-1185">Reference proteome</keyword>
<dbReference type="SUPFAM" id="SSF52980">
    <property type="entry name" value="Restriction endonuclease-like"/>
    <property type="match status" value="1"/>
</dbReference>
<reference evidence="2 3" key="1">
    <citation type="journal article" date="2023" name="Int. J. Syst. Evol. Microbiol.">
        <title>Arthrobacter mangrovi sp. nov., an actinobacterium isolated from the rhizosphere of a mangrove.</title>
        <authorList>
            <person name="Hamada M."/>
            <person name="Saitou S."/>
            <person name="Enomoto N."/>
            <person name="Nanri K."/>
            <person name="Hidaka K."/>
            <person name="Miura T."/>
            <person name="Tamura T."/>
        </authorList>
    </citation>
    <scope>NUCLEOTIDE SEQUENCE [LARGE SCALE GENOMIC DNA]</scope>
    <source>
        <strain evidence="2 3">NBRC 112813</strain>
    </source>
</reference>
<evidence type="ECO:0000259" key="1">
    <source>
        <dbReference type="Pfam" id="PF04480"/>
    </source>
</evidence>
<dbReference type="Gene3D" id="3.40.960.10">
    <property type="entry name" value="VSR Endonuclease"/>
    <property type="match status" value="1"/>
</dbReference>
<dbReference type="EMBL" id="BRVS01000008">
    <property type="protein sequence ID" value="GLB67597.1"/>
    <property type="molecule type" value="Genomic_DNA"/>
</dbReference>
<comment type="caution">
    <text evidence="2">The sequence shown here is derived from an EMBL/GenBank/DDBJ whole genome shotgun (WGS) entry which is preliminary data.</text>
</comment>
<dbReference type="Pfam" id="PF04480">
    <property type="entry name" value="DUF559"/>
    <property type="match status" value="1"/>
</dbReference>
<dbReference type="InterPro" id="IPR007569">
    <property type="entry name" value="DUF559"/>
</dbReference>
<accession>A0ABQ5MUD7</accession>
<dbReference type="InterPro" id="IPR011335">
    <property type="entry name" value="Restrct_endonuc-II-like"/>
</dbReference>
<protein>
    <recommendedName>
        <fullName evidence="1">DUF559 domain-containing protein</fullName>
    </recommendedName>
</protein>
<evidence type="ECO:0000313" key="3">
    <source>
        <dbReference type="Proteomes" id="UP001209654"/>
    </source>
</evidence>
<dbReference type="Proteomes" id="UP001209654">
    <property type="component" value="Unassembled WGS sequence"/>
</dbReference>
<proteinExistence type="predicted"/>
<sequence>MVFGMELVALLHSFGDSARVKDLLASGVSERQLRSALDAQVLLRPRRGIVALPGARQDFLAARIAGGVLTCTSAALHHGLWQLRPDEHVHLASVRNCREREVSHGTISVPPMQRLPVAGLVDVVIHALRCLPEDDALVIAESALKSGNVALEVLKLRLQGPRNGTGRRRLELADARADSAPEVVVRGMLRRAGLEFRHRVWVKGIGEVDFLVDGWLIIEFDGAAFHMDRKSFRRDLRRNNAGVVRSYATLRFVYEDVFGNPAGMLRDIQQALQRRPRGVA</sequence>
<evidence type="ECO:0000313" key="2">
    <source>
        <dbReference type="EMBL" id="GLB67597.1"/>
    </source>
</evidence>
<organism evidence="2 3">
    <name type="scientific">Arthrobacter mangrovi</name>
    <dbReference type="NCBI Taxonomy" id="2966350"/>
    <lineage>
        <taxon>Bacteria</taxon>
        <taxon>Bacillati</taxon>
        <taxon>Actinomycetota</taxon>
        <taxon>Actinomycetes</taxon>
        <taxon>Micrococcales</taxon>
        <taxon>Micrococcaceae</taxon>
        <taxon>Arthrobacter</taxon>
    </lineage>
</organism>
<name>A0ABQ5MUD7_9MICC</name>
<gene>
    <name evidence="2" type="ORF">AHIS1636_20370</name>
</gene>
<feature type="domain" description="DUF559" evidence="1">
    <location>
        <begin position="193"/>
        <end position="273"/>
    </location>
</feature>